<gene>
    <name evidence="9" type="ORF">SAMN05660836_01883</name>
</gene>
<dbReference type="InterPro" id="IPR041122">
    <property type="entry name" value="RecJ_OB"/>
</dbReference>
<reference evidence="9 10" key="1">
    <citation type="submission" date="2016-10" db="EMBL/GenBank/DDBJ databases">
        <authorList>
            <person name="de Groot N.N."/>
        </authorList>
    </citation>
    <scope>NUCLEOTIDE SEQUENCE [LARGE SCALE GENOMIC DNA]</scope>
    <source>
        <strain evidence="9 10">DSM 9990</strain>
    </source>
</reference>
<dbReference type="STRING" id="39841.SAMN05660836_01883"/>
<dbReference type="InterPro" id="IPR051673">
    <property type="entry name" value="SSDNA_exonuclease_RecJ"/>
</dbReference>
<dbReference type="GO" id="GO:0003676">
    <property type="term" value="F:nucleic acid binding"/>
    <property type="evidence" value="ECO:0007669"/>
    <property type="project" value="InterPro"/>
</dbReference>
<dbReference type="InterPro" id="IPR001667">
    <property type="entry name" value="DDH_dom"/>
</dbReference>
<evidence type="ECO:0000313" key="9">
    <source>
        <dbReference type="EMBL" id="SFM90231.1"/>
    </source>
</evidence>
<evidence type="ECO:0000259" key="8">
    <source>
        <dbReference type="Pfam" id="PF17768"/>
    </source>
</evidence>
<dbReference type="PANTHER" id="PTHR30255:SF2">
    <property type="entry name" value="SINGLE-STRANDED-DNA-SPECIFIC EXONUCLEASE RECJ"/>
    <property type="match status" value="1"/>
</dbReference>
<evidence type="ECO:0000256" key="3">
    <source>
        <dbReference type="ARBA" id="ARBA00022722"/>
    </source>
</evidence>
<evidence type="ECO:0000256" key="2">
    <source>
        <dbReference type="ARBA" id="ARBA00019841"/>
    </source>
</evidence>
<dbReference type="Proteomes" id="UP000199611">
    <property type="component" value="Unassembled WGS sequence"/>
</dbReference>
<accession>A0A1I4UMU4</accession>
<dbReference type="Gene3D" id="3.10.310.30">
    <property type="match status" value="1"/>
</dbReference>
<keyword evidence="4" id="KW-0378">Hydrolase</keyword>
<evidence type="ECO:0000256" key="1">
    <source>
        <dbReference type="ARBA" id="ARBA00005915"/>
    </source>
</evidence>
<evidence type="ECO:0000256" key="4">
    <source>
        <dbReference type="ARBA" id="ARBA00022801"/>
    </source>
</evidence>
<evidence type="ECO:0000313" key="10">
    <source>
        <dbReference type="Proteomes" id="UP000199611"/>
    </source>
</evidence>
<dbReference type="Pfam" id="PF02272">
    <property type="entry name" value="DHHA1"/>
    <property type="match status" value="1"/>
</dbReference>
<evidence type="ECO:0000259" key="7">
    <source>
        <dbReference type="Pfam" id="PF02272"/>
    </source>
</evidence>
<feature type="domain" description="DHHA1" evidence="7">
    <location>
        <begin position="343"/>
        <end position="435"/>
    </location>
</feature>
<sequence length="556" mass="61746">MISPEWVINHRQIPSDVDEVISILVKSRAGEREDEFLHPHLSGLKSYMEIKNLDEGARLLVSHLERGHRVVLVGDYDCDGITSIAQLVWFFRDIGYGNFETIIPTREEGYGIPLRALEQHAGAPLFLAVDCGTHDVEMIGALKDSGSDVVVIDHHEVTDPSRIAPATVLINPKQPGCPSRFKDLCSSGLTLLFLIRVRQMLDGRWPYPTLDGRYQSLAALGTIADVMPLTGANRIIAKAGLERINEDRFPPIRILRDVAGLSSRTINAGSVGFYLAPRINAAGRVGDPATALSLLTATEIDDMNRAARELNRLNTARQLEESKILRRISMYLKTRRIKNRTLVIAGRGWHPGVVGIVASRVIQNFHYGPVIIGTVNDEGVVRASGRSIPGFDICRALQECDEFLIRWGGHEAAAGLTLHLDMLSEFRKKFEAFASGLPGDIFIPKLNIDLEIPRELIRDELVDHLSLFEPHGPGNPLPLFVTRNCLLENVKPFGTEERHLSLSFAGGLKGIVWRARDKGFAPALTPGVFCDVAYHLELDPYTDLPRMIVRDVKIRK</sequence>
<dbReference type="Pfam" id="PF01368">
    <property type="entry name" value="DHH"/>
    <property type="match status" value="1"/>
</dbReference>
<comment type="similarity">
    <text evidence="1">Belongs to the RecJ family.</text>
</comment>
<organism evidence="9 10">
    <name type="scientific">Thermodesulforhabdus norvegica</name>
    <dbReference type="NCBI Taxonomy" id="39841"/>
    <lineage>
        <taxon>Bacteria</taxon>
        <taxon>Pseudomonadati</taxon>
        <taxon>Thermodesulfobacteriota</taxon>
        <taxon>Syntrophobacteria</taxon>
        <taxon>Syntrophobacterales</taxon>
        <taxon>Thermodesulforhabdaceae</taxon>
        <taxon>Thermodesulforhabdus</taxon>
    </lineage>
</organism>
<dbReference type="AlphaFoldDB" id="A0A1I4UMU4"/>
<dbReference type="RefSeq" id="WP_093395287.1">
    <property type="nucleotide sequence ID" value="NZ_FOUU01000006.1"/>
</dbReference>
<dbReference type="Pfam" id="PF17768">
    <property type="entry name" value="RecJ_OB"/>
    <property type="match status" value="1"/>
</dbReference>
<dbReference type="InterPro" id="IPR003156">
    <property type="entry name" value="DHHA1_dom"/>
</dbReference>
<protein>
    <recommendedName>
        <fullName evidence="2">Single-stranded-DNA-specific exonuclease RecJ</fullName>
    </recommendedName>
</protein>
<proteinExistence type="inferred from homology"/>
<dbReference type="InterPro" id="IPR038763">
    <property type="entry name" value="DHH_sf"/>
</dbReference>
<dbReference type="GO" id="GO:0004527">
    <property type="term" value="F:exonuclease activity"/>
    <property type="evidence" value="ECO:0007669"/>
    <property type="project" value="UniProtKB-KW"/>
</dbReference>
<name>A0A1I4UMU4_9BACT</name>
<dbReference type="OrthoDB" id="9809852at2"/>
<evidence type="ECO:0000259" key="6">
    <source>
        <dbReference type="Pfam" id="PF01368"/>
    </source>
</evidence>
<dbReference type="SUPFAM" id="SSF64182">
    <property type="entry name" value="DHH phosphoesterases"/>
    <property type="match status" value="1"/>
</dbReference>
<keyword evidence="5 9" id="KW-0269">Exonuclease</keyword>
<keyword evidence="10" id="KW-1185">Reference proteome</keyword>
<dbReference type="Gene3D" id="3.90.1640.30">
    <property type="match status" value="1"/>
</dbReference>
<evidence type="ECO:0000256" key="5">
    <source>
        <dbReference type="ARBA" id="ARBA00022839"/>
    </source>
</evidence>
<keyword evidence="3" id="KW-0540">Nuclease</keyword>
<feature type="domain" description="RecJ OB" evidence="8">
    <location>
        <begin position="448"/>
        <end position="541"/>
    </location>
</feature>
<dbReference type="PANTHER" id="PTHR30255">
    <property type="entry name" value="SINGLE-STRANDED-DNA-SPECIFIC EXONUCLEASE RECJ"/>
    <property type="match status" value="1"/>
</dbReference>
<dbReference type="EMBL" id="FOUU01000006">
    <property type="protein sequence ID" value="SFM90231.1"/>
    <property type="molecule type" value="Genomic_DNA"/>
</dbReference>
<feature type="domain" description="DDH" evidence="6">
    <location>
        <begin position="69"/>
        <end position="195"/>
    </location>
</feature>